<dbReference type="Pfam" id="PF02515">
    <property type="entry name" value="CoA_transf_3"/>
    <property type="match status" value="1"/>
</dbReference>
<feature type="binding site" evidence="2">
    <location>
        <begin position="99"/>
        <end position="102"/>
    </location>
    <ligand>
        <name>CoA</name>
        <dbReference type="ChEBI" id="CHEBI:57287"/>
    </ligand>
</feature>
<dbReference type="SUPFAM" id="SSF89796">
    <property type="entry name" value="CoA-transferase family III (CaiB/BaiF)"/>
    <property type="match status" value="1"/>
</dbReference>
<dbReference type="InterPro" id="IPR003673">
    <property type="entry name" value="CoA-Trfase_fam_III"/>
</dbReference>
<protein>
    <recommendedName>
        <fullName evidence="2">Formyl-CoA:oxalate CoA-transferase</fullName>
        <shortName evidence="2">FCOCT</shortName>
        <ecNumber evidence="2">2.8.3.16</ecNumber>
    </recommendedName>
    <alternativeName>
        <fullName evidence="2">Formyl-coenzyme A transferase</fullName>
        <shortName evidence="2">Formyl-CoA transferase</shortName>
    </alternativeName>
</protein>
<dbReference type="EC" id="2.8.3.16" evidence="2"/>
<feature type="region of interest" description="Disordered" evidence="3">
    <location>
        <begin position="1"/>
        <end position="23"/>
    </location>
</feature>
<evidence type="ECO:0000313" key="4">
    <source>
        <dbReference type="EMBL" id="MFC6058131.1"/>
    </source>
</evidence>
<dbReference type="RefSeq" id="WP_386400619.1">
    <property type="nucleotide sequence ID" value="NZ_JBHSPT010000051.1"/>
</dbReference>
<dbReference type="NCBIfam" id="TIGR03253">
    <property type="entry name" value="oxalate_frc"/>
    <property type="match status" value="1"/>
</dbReference>
<dbReference type="GO" id="GO:0033608">
    <property type="term" value="F:formyl-CoA transferase activity"/>
    <property type="evidence" value="ECO:0007669"/>
    <property type="project" value="UniProtKB-EC"/>
</dbReference>
<dbReference type="HAMAP" id="MF_00742">
    <property type="entry name" value="Formyl_CoA_transfer"/>
    <property type="match status" value="1"/>
</dbReference>
<feature type="binding site" evidence="2">
    <location>
        <begin position="123"/>
        <end position="125"/>
    </location>
    <ligand>
        <name>CoA</name>
        <dbReference type="ChEBI" id="CHEBI:57287"/>
    </ligand>
</feature>
<dbReference type="Gene3D" id="3.30.1540.10">
    <property type="entry name" value="formyl-coa transferase, domain 3"/>
    <property type="match status" value="1"/>
</dbReference>
<dbReference type="InterPro" id="IPR023606">
    <property type="entry name" value="CoA-Trfase_III_dom_1_sf"/>
</dbReference>
<dbReference type="PANTHER" id="PTHR48207:SF3">
    <property type="entry name" value="SUCCINATE--HYDROXYMETHYLGLUTARATE COA-TRANSFERASE"/>
    <property type="match status" value="1"/>
</dbReference>
<comment type="caution">
    <text evidence="2">Lacks conserved residue(s) required for the propagation of feature annotation.</text>
</comment>
<comment type="similarity">
    <text evidence="2">Belongs to the CoA-transferase III family. Frc subfamily.</text>
</comment>
<evidence type="ECO:0000313" key="5">
    <source>
        <dbReference type="Proteomes" id="UP001596242"/>
    </source>
</evidence>
<name>A0ABW1M2T4_9ACTN</name>
<feature type="binding site" evidence="2">
    <location>
        <position position="131"/>
    </location>
    <ligand>
        <name>CoA</name>
        <dbReference type="ChEBI" id="CHEBI:57287"/>
    </ligand>
</feature>
<dbReference type="EMBL" id="JBHSPT010000051">
    <property type="protein sequence ID" value="MFC6058131.1"/>
    <property type="molecule type" value="Genomic_DNA"/>
</dbReference>
<accession>A0ABW1M2T4</accession>
<dbReference type="InterPro" id="IPR044855">
    <property type="entry name" value="CoA-Trfase_III_dom3_sf"/>
</dbReference>
<comment type="pathway">
    <text evidence="2">Metabolic intermediate degradation; oxalate degradation; CO(2) and formate from oxalate: step 1/2.</text>
</comment>
<dbReference type="PANTHER" id="PTHR48207">
    <property type="entry name" value="SUCCINATE--HYDROXYMETHYLGLUTARATE COA-TRANSFERASE"/>
    <property type="match status" value="1"/>
</dbReference>
<feature type="binding site" evidence="2">
    <location>
        <begin position="45"/>
        <end position="46"/>
    </location>
    <ligand>
        <name>CoA</name>
        <dbReference type="ChEBI" id="CHEBI:57287"/>
    </ligand>
</feature>
<comment type="subunit">
    <text evidence="2">Homodimer.</text>
</comment>
<feature type="region of interest" description="Disordered" evidence="3">
    <location>
        <begin position="249"/>
        <end position="272"/>
    </location>
</feature>
<feature type="binding site" evidence="2">
    <location>
        <begin position="163"/>
        <end position="166"/>
    </location>
    <ligand>
        <name>CoA</name>
        <dbReference type="ChEBI" id="CHEBI:57287"/>
    </ligand>
</feature>
<feature type="binding site" evidence="2">
    <location>
        <begin position="270"/>
        <end position="272"/>
    </location>
    <ligand>
        <name>substrate</name>
    </ligand>
</feature>
<comment type="function">
    <text evidence="2">Involved in the catabolism of oxalate and in the adapatation to low pH via the induction of the oxalate-dependent acid tolerance response (ATR). Catalyzes the transfer of the CoA moiety from formyl-CoA to oxalate.</text>
</comment>
<dbReference type="NCBIfam" id="NF003809">
    <property type="entry name" value="PRK05398.1"/>
    <property type="match status" value="1"/>
</dbReference>
<evidence type="ECO:0000256" key="2">
    <source>
        <dbReference type="HAMAP-Rule" id="MF_00742"/>
    </source>
</evidence>
<dbReference type="Gene3D" id="3.40.50.10540">
    <property type="entry name" value="Crotonobetainyl-coa:carnitine coa-transferase, domain 1"/>
    <property type="match status" value="1"/>
</dbReference>
<comment type="catalytic activity">
    <reaction evidence="2">
        <text>formyl-CoA + oxalate = oxalyl-CoA + formate</text>
        <dbReference type="Rhea" id="RHEA:16545"/>
        <dbReference type="ChEBI" id="CHEBI:15740"/>
        <dbReference type="ChEBI" id="CHEBI:30623"/>
        <dbReference type="ChEBI" id="CHEBI:57376"/>
        <dbReference type="ChEBI" id="CHEBI:57388"/>
        <dbReference type="EC" id="2.8.3.16"/>
    </reaction>
</comment>
<comment type="caution">
    <text evidence="4">The sequence shown here is derived from an EMBL/GenBank/DDBJ whole genome shotgun (WGS) entry which is preliminary data.</text>
</comment>
<sequence length="437" mass="46751">MTTETATSTPTATPTATSAGTSAATGALPAKALDGVRVLDMTHVQSGPSATQLLAWLGADVVKLEAPTGDITRKQLRDLPDVDSLYFTMLNCNKRSITLNTKTERGKEILTELIRRSDVMVENFGPGAVDRMGFTWDRIKEINPRIVYASIKGFGDGPYTAFKAYEVVAQAMGGSMSTTGFEDGPPLATGAQIGDSGTGIHVVAGILAALFQRESTGRGQRVNVAMQHAVLNLCRVKLRDQQRLAHGPLAEYPNEDFGDEVPRSGNASGGGQPGWAVKCAPGGPNDYVYVIVQPVGWKPLSELIGRPELAEDPDWATPQARLPKLGKLFQLIEEWSSTLPKWEVLERLNAHNIPCGPILSTKEIIEDASLAANGMVVTVPHPERGEFVTVGSPLKLSDSPVDVVASPLLGEHNKEVFVGELGLGDEELRLLKSNGVI</sequence>
<dbReference type="InterPro" id="IPR050483">
    <property type="entry name" value="CoA-transferase_III_domain"/>
</dbReference>
<evidence type="ECO:0000256" key="1">
    <source>
        <dbReference type="ARBA" id="ARBA00022679"/>
    </source>
</evidence>
<keyword evidence="1 2" id="KW-0808">Transferase</keyword>
<dbReference type="InterPro" id="IPR017659">
    <property type="entry name" value="Formyl_CoA_transfer"/>
</dbReference>
<organism evidence="4 5">
    <name type="scientific">Streptomyces pratens</name>
    <dbReference type="NCBI Taxonomy" id="887456"/>
    <lineage>
        <taxon>Bacteria</taxon>
        <taxon>Bacillati</taxon>
        <taxon>Actinomycetota</taxon>
        <taxon>Actinomycetes</taxon>
        <taxon>Kitasatosporales</taxon>
        <taxon>Streptomycetaceae</taxon>
        <taxon>Streptomyces</taxon>
    </lineage>
</organism>
<feature type="active site" description="Nucleophile" evidence="2">
    <location>
        <position position="195"/>
    </location>
</feature>
<dbReference type="Proteomes" id="UP001596242">
    <property type="component" value="Unassembled WGS sequence"/>
</dbReference>
<reference evidence="5" key="1">
    <citation type="journal article" date="2019" name="Int. J. Syst. Evol. Microbiol.">
        <title>The Global Catalogue of Microorganisms (GCM) 10K type strain sequencing project: providing services to taxonomists for standard genome sequencing and annotation.</title>
        <authorList>
            <consortium name="The Broad Institute Genomics Platform"/>
            <consortium name="The Broad Institute Genome Sequencing Center for Infectious Disease"/>
            <person name="Wu L."/>
            <person name="Ma J."/>
        </authorList>
    </citation>
    <scope>NUCLEOTIDE SEQUENCE [LARGE SCALE GENOMIC DNA]</scope>
    <source>
        <strain evidence="5">JCM 12763</strain>
    </source>
</reference>
<proteinExistence type="inferred from homology"/>
<keyword evidence="5" id="KW-1185">Reference proteome</keyword>
<gene>
    <name evidence="2 4" type="primary">frc</name>
    <name evidence="4" type="ORF">ACFP50_22550</name>
</gene>
<evidence type="ECO:0000256" key="3">
    <source>
        <dbReference type="SAM" id="MobiDB-lite"/>
    </source>
</evidence>